<sequence>MDSTTATHGKEMVSEIPTYIRVFNDGTVERPRQAPFVPPSLQHPNTPLSSKDILISHNPSISARLYLPNSILPTKLPILLYFHGGGFFFESAFSQLYHSHFTAFLSHLHLLVVSVDYRLAPEHPLPAAYDDCWASLQWLASHFTPNNPTNSDQWLIDHGDSTRIFIGGDSAGGNIVHNIAMRAGSEALPGGVKILGAIYSHPYFYSSQPIGSEPRDIDNEKSFLGLVWKLVYPSAPGGIDSFVINPMAPGAPSLAGLGCSKMLICVAGKDKLRDRGVWYYEGVKQSGWEGKLELFEEEGEDHVYHIFNPESENGKKMIQRLASFIFE</sequence>
<gene>
    <name evidence="3" type="ORF">G2W53_005744</name>
</gene>
<proteinExistence type="inferred from homology"/>
<protein>
    <submittedName>
        <fullName evidence="3">2-hydroxyisoflavanone dehydratase-like</fullName>
    </submittedName>
</protein>
<comment type="similarity">
    <text evidence="1">Belongs to the 'GDXG' lipolytic enzyme family.</text>
</comment>
<dbReference type="PANTHER" id="PTHR23024">
    <property type="entry name" value="ARYLACETAMIDE DEACETYLASE"/>
    <property type="match status" value="1"/>
</dbReference>
<dbReference type="EMBL" id="JAAIUW010000003">
    <property type="protein sequence ID" value="KAF7837262.1"/>
    <property type="molecule type" value="Genomic_DNA"/>
</dbReference>
<dbReference type="AlphaFoldDB" id="A0A834X2Q4"/>
<dbReference type="Proteomes" id="UP000634136">
    <property type="component" value="Unassembled WGS sequence"/>
</dbReference>
<keyword evidence="4" id="KW-1185">Reference proteome</keyword>
<accession>A0A834X2Q4</accession>
<feature type="domain" description="Alpha/beta hydrolase fold-3" evidence="2">
    <location>
        <begin position="79"/>
        <end position="305"/>
    </location>
</feature>
<dbReference type="Gene3D" id="3.40.50.1820">
    <property type="entry name" value="alpha/beta hydrolase"/>
    <property type="match status" value="1"/>
</dbReference>
<name>A0A834X2Q4_9FABA</name>
<dbReference type="Pfam" id="PF07859">
    <property type="entry name" value="Abhydrolase_3"/>
    <property type="match status" value="1"/>
</dbReference>
<reference evidence="3" key="1">
    <citation type="submission" date="2020-09" db="EMBL/GenBank/DDBJ databases">
        <title>Genome-Enabled Discovery of Anthraquinone Biosynthesis in Senna tora.</title>
        <authorList>
            <person name="Kang S.-H."/>
            <person name="Pandey R.P."/>
            <person name="Lee C.-M."/>
            <person name="Sim J.-S."/>
            <person name="Jeong J.-T."/>
            <person name="Choi B.-S."/>
            <person name="Jung M."/>
            <person name="Ginzburg D."/>
            <person name="Zhao K."/>
            <person name="Won S.Y."/>
            <person name="Oh T.-J."/>
            <person name="Yu Y."/>
            <person name="Kim N.-H."/>
            <person name="Lee O.R."/>
            <person name="Lee T.-H."/>
            <person name="Bashyal P."/>
            <person name="Kim T.-S."/>
            <person name="Lee W.-H."/>
            <person name="Kawkins C."/>
            <person name="Kim C.-K."/>
            <person name="Kim J.S."/>
            <person name="Ahn B.O."/>
            <person name="Rhee S.Y."/>
            <person name="Sohng J.K."/>
        </authorList>
    </citation>
    <scope>NUCLEOTIDE SEQUENCE</scope>
    <source>
        <tissue evidence="3">Leaf</tissue>
    </source>
</reference>
<dbReference type="GO" id="GO:0016787">
    <property type="term" value="F:hydrolase activity"/>
    <property type="evidence" value="ECO:0007669"/>
    <property type="project" value="InterPro"/>
</dbReference>
<dbReference type="OrthoDB" id="408631at2759"/>
<comment type="caution">
    <text evidence="3">The sequence shown here is derived from an EMBL/GenBank/DDBJ whole genome shotgun (WGS) entry which is preliminary data.</text>
</comment>
<dbReference type="SUPFAM" id="SSF53474">
    <property type="entry name" value="alpha/beta-Hydrolases"/>
    <property type="match status" value="1"/>
</dbReference>
<dbReference type="InterPro" id="IPR029058">
    <property type="entry name" value="AB_hydrolase_fold"/>
</dbReference>
<dbReference type="InterPro" id="IPR050466">
    <property type="entry name" value="Carboxylest/Gibb_receptor"/>
</dbReference>
<dbReference type="InterPro" id="IPR013094">
    <property type="entry name" value="AB_hydrolase_3"/>
</dbReference>
<dbReference type="PANTHER" id="PTHR23024:SF562">
    <property type="entry name" value="2-HYDROXYISOFLAVANONE DEHYDRATASE"/>
    <property type="match status" value="1"/>
</dbReference>
<evidence type="ECO:0000313" key="3">
    <source>
        <dbReference type="EMBL" id="KAF7837262.1"/>
    </source>
</evidence>
<organism evidence="3 4">
    <name type="scientific">Senna tora</name>
    <dbReference type="NCBI Taxonomy" id="362788"/>
    <lineage>
        <taxon>Eukaryota</taxon>
        <taxon>Viridiplantae</taxon>
        <taxon>Streptophyta</taxon>
        <taxon>Embryophyta</taxon>
        <taxon>Tracheophyta</taxon>
        <taxon>Spermatophyta</taxon>
        <taxon>Magnoliopsida</taxon>
        <taxon>eudicotyledons</taxon>
        <taxon>Gunneridae</taxon>
        <taxon>Pentapetalae</taxon>
        <taxon>rosids</taxon>
        <taxon>fabids</taxon>
        <taxon>Fabales</taxon>
        <taxon>Fabaceae</taxon>
        <taxon>Caesalpinioideae</taxon>
        <taxon>Cassia clade</taxon>
        <taxon>Senna</taxon>
    </lineage>
</organism>
<evidence type="ECO:0000313" key="4">
    <source>
        <dbReference type="Proteomes" id="UP000634136"/>
    </source>
</evidence>
<evidence type="ECO:0000259" key="2">
    <source>
        <dbReference type="Pfam" id="PF07859"/>
    </source>
</evidence>
<evidence type="ECO:0000256" key="1">
    <source>
        <dbReference type="ARBA" id="ARBA00010515"/>
    </source>
</evidence>